<dbReference type="GO" id="GO:0000981">
    <property type="term" value="F:DNA-binding transcription factor activity, RNA polymerase II-specific"/>
    <property type="evidence" value="ECO:0007669"/>
    <property type="project" value="InterPro"/>
</dbReference>
<dbReference type="EMBL" id="LT635764">
    <property type="protein sequence ID" value="SGZ48882.1"/>
    <property type="molecule type" value="Genomic_DNA"/>
</dbReference>
<evidence type="ECO:0000256" key="1">
    <source>
        <dbReference type="SAM" id="MobiDB-lite"/>
    </source>
</evidence>
<evidence type="ECO:0000313" key="4">
    <source>
        <dbReference type="Proteomes" id="UP000182259"/>
    </source>
</evidence>
<dbReference type="SMART" id="SM00066">
    <property type="entry name" value="GAL4"/>
    <property type="match status" value="1"/>
</dbReference>
<feature type="region of interest" description="Disordered" evidence="1">
    <location>
        <begin position="77"/>
        <end position="129"/>
    </location>
</feature>
<evidence type="ECO:0000259" key="2">
    <source>
        <dbReference type="PROSITE" id="PS50048"/>
    </source>
</evidence>
<dbReference type="InterPro" id="IPR053181">
    <property type="entry name" value="EcdB-like_regulator"/>
</dbReference>
<dbReference type="PROSITE" id="PS00463">
    <property type="entry name" value="ZN2_CY6_FUNGAL_1"/>
    <property type="match status" value="1"/>
</dbReference>
<dbReference type="InterPro" id="IPR036864">
    <property type="entry name" value="Zn2-C6_fun-type_DNA-bd_sf"/>
</dbReference>
<dbReference type="Gene3D" id="4.10.240.10">
    <property type="entry name" value="Zn(2)-C6 fungal-type DNA-binding domain"/>
    <property type="match status" value="1"/>
</dbReference>
<dbReference type="SUPFAM" id="SSF57701">
    <property type="entry name" value="Zn2/Cys6 DNA-binding domain"/>
    <property type="match status" value="1"/>
</dbReference>
<dbReference type="AlphaFoldDB" id="A0A1L0FWB6"/>
<feature type="compositionally biased region" description="Low complexity" evidence="1">
    <location>
        <begin position="106"/>
        <end position="120"/>
    </location>
</feature>
<dbReference type="PANTHER" id="PTHR47785">
    <property type="entry name" value="ZN(II)2CYS6 TRANSCRIPTION FACTOR (EUROFUNG)-RELATED-RELATED"/>
    <property type="match status" value="1"/>
</dbReference>
<evidence type="ECO:0000313" key="3">
    <source>
        <dbReference type="EMBL" id="SGZ48882.1"/>
    </source>
</evidence>
<dbReference type="Proteomes" id="UP000182259">
    <property type="component" value="Chromosome I"/>
</dbReference>
<reference evidence="3 4" key="1">
    <citation type="submission" date="2016-10" db="EMBL/GenBank/DDBJ databases">
        <authorList>
            <person name="de Groot N.N."/>
        </authorList>
    </citation>
    <scope>NUCLEOTIDE SEQUENCE [LARGE SCALE GENOMIC DNA]</scope>
    <source>
        <strain evidence="3 4">PYCC 4715</strain>
    </source>
</reference>
<protein>
    <submittedName>
        <fullName evidence="3">CIC11C00000004249</fullName>
    </submittedName>
</protein>
<dbReference type="CDD" id="cd12148">
    <property type="entry name" value="fungal_TF_MHR"/>
    <property type="match status" value="1"/>
</dbReference>
<dbReference type="PANTHER" id="PTHR47785:SF5">
    <property type="entry name" value="ZN(II)2CYS6 TRANSCRIPTION FACTOR (EUROFUNG)"/>
    <property type="match status" value="1"/>
</dbReference>
<dbReference type="PROSITE" id="PS50048">
    <property type="entry name" value="ZN2_CY6_FUNGAL_2"/>
    <property type="match status" value="1"/>
</dbReference>
<proteinExistence type="predicted"/>
<sequence length="1087" mass="123762">MNNHNNIKKEPQDYSNMRPDAHHDSRQDLRPIPSNAAPTPSLAPPQAPYDQYPYYPPIQMQQGAYYPIMRPGMLPPGVQQMMPLQGQNSVQPMGQGTSRDPTAPTQQQQQQQQQQHNQPQNAGAYPTPGQYEERFKYQSNRQASPGQQHHPLNSTLSSVLEANELAALQGHGMPVLRGQSTPLLNNNVIGPNGSGPAPGVMLTPVNRSAHLALAPAQVQPPTFSQAPTQSKPQSLTPGLSETYIKPIRTASYPRKRSHTACDTCRQKKIKCDNVRPLCGACKRNNNQNCRYCTDEPGSDYSGYDPASINILAKLDVILRQLQGEEELLTSRPTKRRRQAKGVHYFQHCLWDMSLTSVLKWGYLQKVLGTSMDDAIAHSGRLIRAYEASDRSFPFSTSPNARFEACDSVERLLNLEFSTFTNSFLINCHTKVPCVDIITLIESAEIYTLMKRADENFTFISMLEEFSQLKPTERVSKSYKAAISKFNIEDSRIRQRLYRTCCESVPLLLVICAIGALATPIRLDNIGTFALSLEEKNDVSIGCSDLSSGDENIPRKRYQLSQMLVSYAIMISLIFPNSLRPNSIVSVEYHILCSQYYHYIMDPLLAHREIVVASTEMMYFLQKESSGGDSSKLPEYVLNGKRLVVDRLFWTCLKLECELRTELSPHVPLSGITQMVPPSSFMRIPDPLLEDEHLPECIRLANKYDDQYSWFYFLTEIAVRKVDNKLFDEMYSADAAKDLLWDQPKFAENTVWNLMIKYLNQYNGIISSLSPNIRKFVLLEVNVEQIYSIMKKRAGKRQDKYGVEEDIFENLDEFLIDDDLLLRALSESVMFIKTRIVTSKLALFRPLIYLFLEDKILFLEIVEAASAVLPRMQISQTDQVVLQEPVDSPLTGSSSANNDTHDTSSRNNSNFANFLGEETSYFDMSNASHVYLKKFPDDDFSDLIEYTDGCDEFDKNFIRITDMAAARKRILRVLVRNFITLPKLNIPKIGLHRHAGSWYYIRNLFLGVVVQFLLYKKVQESVMKMMAAATETQLKQQVELFETLSDVFSRDAVKASLEHTLLIINYWKEERKDCHIYGEYIQRCLKSL</sequence>
<feature type="region of interest" description="Disordered" evidence="1">
    <location>
        <begin position="887"/>
        <end position="907"/>
    </location>
</feature>
<dbReference type="Pfam" id="PF00172">
    <property type="entry name" value="Zn_clus"/>
    <property type="match status" value="1"/>
</dbReference>
<feature type="compositionally biased region" description="Basic and acidic residues" evidence="1">
    <location>
        <begin position="19"/>
        <end position="29"/>
    </location>
</feature>
<dbReference type="InterPro" id="IPR001138">
    <property type="entry name" value="Zn2Cys6_DnaBD"/>
</dbReference>
<gene>
    <name evidence="3" type="ORF">SAMEA4029009_CIC11G00000004249</name>
</gene>
<accession>A0A1L0FWB6</accession>
<feature type="compositionally biased region" description="Polar residues" evidence="1">
    <location>
        <begin position="85"/>
        <end position="105"/>
    </location>
</feature>
<feature type="region of interest" description="Disordered" evidence="1">
    <location>
        <begin position="1"/>
        <end position="55"/>
    </location>
</feature>
<name>A0A1L0FWB6_9ASCO</name>
<feature type="domain" description="Zn(2)-C6 fungal-type" evidence="2">
    <location>
        <begin position="260"/>
        <end position="291"/>
    </location>
</feature>
<dbReference type="GO" id="GO:0008270">
    <property type="term" value="F:zinc ion binding"/>
    <property type="evidence" value="ECO:0007669"/>
    <property type="project" value="InterPro"/>
</dbReference>
<organism evidence="3 4">
    <name type="scientific">Sungouiella intermedia</name>
    <dbReference type="NCBI Taxonomy" id="45354"/>
    <lineage>
        <taxon>Eukaryota</taxon>
        <taxon>Fungi</taxon>
        <taxon>Dikarya</taxon>
        <taxon>Ascomycota</taxon>
        <taxon>Saccharomycotina</taxon>
        <taxon>Pichiomycetes</taxon>
        <taxon>Metschnikowiaceae</taxon>
        <taxon>Sungouiella</taxon>
    </lineage>
</organism>
<dbReference type="CDD" id="cd00067">
    <property type="entry name" value="GAL4"/>
    <property type="match status" value="1"/>
</dbReference>